<dbReference type="Proteomes" id="UP000464314">
    <property type="component" value="Chromosome"/>
</dbReference>
<feature type="domain" description="CMP/dCMP-type deaminase" evidence="18">
    <location>
        <begin position="1"/>
        <end position="113"/>
    </location>
</feature>
<feature type="binding site" evidence="16">
    <location>
        <position position="153"/>
    </location>
    <ligand>
        <name>NADP(+)</name>
        <dbReference type="ChEBI" id="CHEBI:58349"/>
    </ligand>
</feature>
<comment type="similarity">
    <text evidence="4 14">In the N-terminal section; belongs to the cytidine and deoxycytidylate deaminase family.</text>
</comment>
<comment type="pathway">
    <text evidence="2 14">Cofactor biosynthesis; riboflavin biosynthesis; 5-amino-6-(D-ribitylamino)uracil from GTP: step 2/4.</text>
</comment>
<dbReference type="PROSITE" id="PS51747">
    <property type="entry name" value="CYT_DCMP_DEAMINASES_2"/>
    <property type="match status" value="1"/>
</dbReference>
<keyword evidence="7 14" id="KW-0378">Hydrolase</keyword>
<dbReference type="GO" id="GO:0008835">
    <property type="term" value="F:diaminohydroxyphosphoribosylaminopyrimidine deaminase activity"/>
    <property type="evidence" value="ECO:0007669"/>
    <property type="project" value="UniProtKB-EC"/>
</dbReference>
<dbReference type="SUPFAM" id="SSF53597">
    <property type="entry name" value="Dihydrofolate reductase-like"/>
    <property type="match status" value="1"/>
</dbReference>
<feature type="binding site" evidence="16">
    <location>
        <position position="294"/>
    </location>
    <ligand>
        <name>substrate</name>
    </ligand>
</feature>
<feature type="binding site" evidence="16">
    <location>
        <position position="199"/>
    </location>
    <ligand>
        <name>NADP(+)</name>
        <dbReference type="ChEBI" id="CHEBI:58349"/>
    </ligand>
</feature>
<feature type="binding site" evidence="16">
    <location>
        <position position="206"/>
    </location>
    <ligand>
        <name>substrate</name>
    </ligand>
</feature>
<dbReference type="InterPro" id="IPR002734">
    <property type="entry name" value="RibDG_C"/>
</dbReference>
<dbReference type="InterPro" id="IPR004794">
    <property type="entry name" value="Eubact_RibD"/>
</dbReference>
<evidence type="ECO:0000256" key="16">
    <source>
        <dbReference type="PIRSR" id="PIRSR006769-2"/>
    </source>
</evidence>
<dbReference type="InterPro" id="IPR016193">
    <property type="entry name" value="Cytidine_deaminase-like"/>
</dbReference>
<keyword evidence="10 14" id="KW-0560">Oxidoreductase</keyword>
<gene>
    <name evidence="19" type="primary">ribD</name>
    <name evidence="19" type="ORF">Ana3638_09410</name>
</gene>
<evidence type="ECO:0000256" key="5">
    <source>
        <dbReference type="ARBA" id="ARBA00007417"/>
    </source>
</evidence>
<dbReference type="PIRSF" id="PIRSF006769">
    <property type="entry name" value="RibD"/>
    <property type="match status" value="1"/>
</dbReference>
<evidence type="ECO:0000256" key="7">
    <source>
        <dbReference type="ARBA" id="ARBA00022801"/>
    </source>
</evidence>
<dbReference type="NCBIfam" id="TIGR00227">
    <property type="entry name" value="ribD_Cterm"/>
    <property type="match status" value="1"/>
</dbReference>
<name>A0A6P1TLF3_9FIRM</name>
<dbReference type="InterPro" id="IPR011549">
    <property type="entry name" value="RibD_C"/>
</dbReference>
<feature type="binding site" evidence="16">
    <location>
        <position position="167"/>
    </location>
    <ligand>
        <name>substrate</name>
    </ligand>
</feature>
<dbReference type="Pfam" id="PF01872">
    <property type="entry name" value="RibD_C"/>
    <property type="match status" value="1"/>
</dbReference>
<evidence type="ECO:0000256" key="3">
    <source>
        <dbReference type="ARBA" id="ARBA00004910"/>
    </source>
</evidence>
<evidence type="ECO:0000256" key="1">
    <source>
        <dbReference type="ARBA" id="ARBA00002151"/>
    </source>
</evidence>
<reference evidence="19 20" key="1">
    <citation type="submission" date="2020-01" db="EMBL/GenBank/DDBJ databases">
        <title>Genome analysis of Anaerocolumna sp. CBA3638.</title>
        <authorList>
            <person name="Kim J."/>
            <person name="Roh S.W."/>
        </authorList>
    </citation>
    <scope>NUCLEOTIDE SEQUENCE [LARGE SCALE GENOMIC DNA]</scope>
    <source>
        <strain evidence="19 20">CBA3638</strain>
    </source>
</reference>
<dbReference type="SUPFAM" id="SSF53927">
    <property type="entry name" value="Cytidine deaminase-like"/>
    <property type="match status" value="1"/>
</dbReference>
<evidence type="ECO:0000256" key="17">
    <source>
        <dbReference type="PIRSR" id="PIRSR006769-3"/>
    </source>
</evidence>
<dbReference type="PANTHER" id="PTHR38011:SF7">
    <property type="entry name" value="2,5-DIAMINO-6-RIBOSYLAMINO-4(3H)-PYRIMIDINONE 5'-PHOSPHATE REDUCTASE"/>
    <property type="match status" value="1"/>
</dbReference>
<dbReference type="GO" id="GO:0008703">
    <property type="term" value="F:5-amino-6-(5-phosphoribosylamino)uracil reductase activity"/>
    <property type="evidence" value="ECO:0007669"/>
    <property type="project" value="UniProtKB-EC"/>
</dbReference>
<feature type="binding site" evidence="16">
    <location>
        <begin position="296"/>
        <end position="302"/>
    </location>
    <ligand>
        <name>NADP(+)</name>
        <dbReference type="ChEBI" id="CHEBI:58349"/>
    </ligand>
</feature>
<dbReference type="EC" id="1.1.1.193" evidence="14"/>
<comment type="catalytic activity">
    <reaction evidence="12 14">
        <text>5-amino-6-(5-phospho-D-ribitylamino)uracil + NADP(+) = 5-amino-6-(5-phospho-D-ribosylamino)uracil + NADPH + H(+)</text>
        <dbReference type="Rhea" id="RHEA:17845"/>
        <dbReference type="ChEBI" id="CHEBI:15378"/>
        <dbReference type="ChEBI" id="CHEBI:57783"/>
        <dbReference type="ChEBI" id="CHEBI:58349"/>
        <dbReference type="ChEBI" id="CHEBI:58421"/>
        <dbReference type="ChEBI" id="CHEBI:58453"/>
        <dbReference type="EC" id="1.1.1.193"/>
    </reaction>
</comment>
<comment type="cofactor">
    <cofactor evidence="14 17">
        <name>Zn(2+)</name>
        <dbReference type="ChEBI" id="CHEBI:29105"/>
    </cofactor>
    <text evidence="14 17">Binds 1 zinc ion.</text>
</comment>
<evidence type="ECO:0000256" key="4">
    <source>
        <dbReference type="ARBA" id="ARBA00005259"/>
    </source>
</evidence>
<accession>A0A6P1TLF3</accession>
<dbReference type="FunFam" id="3.40.140.10:FF:000025">
    <property type="entry name" value="Riboflavin biosynthesis protein RibD"/>
    <property type="match status" value="1"/>
</dbReference>
<dbReference type="Pfam" id="PF00383">
    <property type="entry name" value="dCMP_cyt_deam_1"/>
    <property type="match status" value="1"/>
</dbReference>
<dbReference type="InterPro" id="IPR024072">
    <property type="entry name" value="DHFR-like_dom_sf"/>
</dbReference>
<protein>
    <recommendedName>
        <fullName evidence="14">Riboflavin biosynthesis protein RibD</fullName>
    </recommendedName>
    <domain>
        <recommendedName>
            <fullName evidence="14">Diaminohydroxyphosphoribosylaminopyrimidine deaminase</fullName>
            <shortName evidence="14">DRAP deaminase</shortName>
            <ecNumber evidence="14">3.5.4.26</ecNumber>
        </recommendedName>
        <alternativeName>
            <fullName evidence="14">Riboflavin-specific deaminase</fullName>
        </alternativeName>
    </domain>
    <domain>
        <recommendedName>
            <fullName evidence="14">5-amino-6-(5-phosphoribosylamino)uracil reductase</fullName>
            <ecNumber evidence="14">1.1.1.193</ecNumber>
        </recommendedName>
        <alternativeName>
            <fullName evidence="14">HTP reductase</fullName>
        </alternativeName>
    </domain>
</protein>
<keyword evidence="11" id="KW-0511">Multifunctional enzyme</keyword>
<dbReference type="UniPathway" id="UPA00275">
    <property type="reaction ID" value="UER00401"/>
</dbReference>
<feature type="binding site" evidence="16">
    <location>
        <position position="195"/>
    </location>
    <ligand>
        <name>NADP(+)</name>
        <dbReference type="ChEBI" id="CHEBI:58349"/>
    </ligand>
</feature>
<dbReference type="InterPro" id="IPR002125">
    <property type="entry name" value="CMP_dCMP_dom"/>
</dbReference>
<sequence>MEIKFMKKALELAENGIGYTNPNPLVGAVIVKEGNIIGEGYHEFFGGPHAEINAFKNATEDVTGATMYVSLEPCSHYGKTPPCAEAIVHNGIKKVVIAMEDPNPEVSGRGIKLLRENNIEVITGVLQEESRKLNEIFIKYITTKLPFCLLKSAMTLDGKIASVTGDSKWITNNESRQYVHKLRNRMSAVMVGAGTVMKDDPFLNTRLINGDGRDPVRIIVDSSARIPVTSTVLNLKSRAKTIIATTTLAKDEKLKELEKKGAEIIVTPIAETKVDLKYLMKALGDRDIDSVLLEGGSELNYSAIKENIVDKINLFIAPKIIGGRDAKTPVGGVGIKFMKDAVHLKDIKTVTFGQDIMIEGYLDKEG</sequence>
<feature type="binding site" evidence="16">
    <location>
        <position position="222"/>
    </location>
    <ligand>
        <name>NADP(+)</name>
        <dbReference type="ChEBI" id="CHEBI:58349"/>
    </ligand>
</feature>
<feature type="binding site" evidence="17">
    <location>
        <position position="74"/>
    </location>
    <ligand>
        <name>Zn(2+)</name>
        <dbReference type="ChEBI" id="CHEBI:29105"/>
        <note>catalytic</note>
    </ligand>
</feature>
<evidence type="ECO:0000256" key="11">
    <source>
        <dbReference type="ARBA" id="ARBA00023268"/>
    </source>
</evidence>
<evidence type="ECO:0000256" key="12">
    <source>
        <dbReference type="ARBA" id="ARBA00049861"/>
    </source>
</evidence>
<dbReference type="CDD" id="cd01284">
    <property type="entry name" value="Riboflavin_deaminase-reductase"/>
    <property type="match status" value="1"/>
</dbReference>
<dbReference type="GO" id="GO:0046872">
    <property type="term" value="F:metal ion binding"/>
    <property type="evidence" value="ECO:0007669"/>
    <property type="project" value="UniProtKB-KW"/>
</dbReference>
<feature type="binding site" evidence="17">
    <location>
        <position position="49"/>
    </location>
    <ligand>
        <name>Zn(2+)</name>
        <dbReference type="ChEBI" id="CHEBI:29105"/>
        <note>catalytic</note>
    </ligand>
</feature>
<evidence type="ECO:0000256" key="8">
    <source>
        <dbReference type="ARBA" id="ARBA00022833"/>
    </source>
</evidence>
<dbReference type="RefSeq" id="WP_161837790.1">
    <property type="nucleotide sequence ID" value="NZ_CP048000.1"/>
</dbReference>
<keyword evidence="20" id="KW-1185">Reference proteome</keyword>
<evidence type="ECO:0000256" key="15">
    <source>
        <dbReference type="PIRSR" id="PIRSR006769-1"/>
    </source>
</evidence>
<comment type="function">
    <text evidence="1 14">Converts 2,5-diamino-6-(ribosylamino)-4(3h)-pyrimidinone 5'-phosphate into 5-amino-6-(ribosylamino)-2,4(1h,3h)-pyrimidinedione 5'-phosphate.</text>
</comment>
<dbReference type="AlphaFoldDB" id="A0A6P1TLF3"/>
<comment type="similarity">
    <text evidence="5 14">In the C-terminal section; belongs to the HTP reductase family.</text>
</comment>
<evidence type="ECO:0000256" key="2">
    <source>
        <dbReference type="ARBA" id="ARBA00004882"/>
    </source>
</evidence>
<keyword evidence="8 14" id="KW-0862">Zinc</keyword>
<evidence type="ECO:0000256" key="10">
    <source>
        <dbReference type="ARBA" id="ARBA00023002"/>
    </source>
</evidence>
<feature type="active site" description="Proton donor" evidence="15">
    <location>
        <position position="51"/>
    </location>
</feature>
<feature type="binding site" evidence="16">
    <location>
        <position position="183"/>
    </location>
    <ligand>
        <name>substrate</name>
    </ligand>
</feature>
<evidence type="ECO:0000256" key="6">
    <source>
        <dbReference type="ARBA" id="ARBA00022723"/>
    </source>
</evidence>
<feature type="binding site" evidence="16">
    <location>
        <position position="203"/>
    </location>
    <ligand>
        <name>substrate</name>
    </ligand>
</feature>
<dbReference type="PANTHER" id="PTHR38011">
    <property type="entry name" value="DIHYDROFOLATE REDUCTASE FAMILY PROTEIN (AFU_ORTHOLOGUE AFUA_8G06820)"/>
    <property type="match status" value="1"/>
</dbReference>
<dbReference type="KEGG" id="anr:Ana3638_09410"/>
<organism evidence="19 20">
    <name type="scientific">Anaerocolumna sedimenticola</name>
    <dbReference type="NCBI Taxonomy" id="2696063"/>
    <lineage>
        <taxon>Bacteria</taxon>
        <taxon>Bacillati</taxon>
        <taxon>Bacillota</taxon>
        <taxon>Clostridia</taxon>
        <taxon>Lachnospirales</taxon>
        <taxon>Lachnospiraceae</taxon>
        <taxon>Anaerocolumna</taxon>
    </lineage>
</organism>
<comment type="catalytic activity">
    <reaction evidence="13 14">
        <text>2,5-diamino-6-hydroxy-4-(5-phosphoribosylamino)-pyrimidine + H2O + H(+) = 5-amino-6-(5-phospho-D-ribosylamino)uracil + NH4(+)</text>
        <dbReference type="Rhea" id="RHEA:21868"/>
        <dbReference type="ChEBI" id="CHEBI:15377"/>
        <dbReference type="ChEBI" id="CHEBI:15378"/>
        <dbReference type="ChEBI" id="CHEBI:28938"/>
        <dbReference type="ChEBI" id="CHEBI:58453"/>
        <dbReference type="ChEBI" id="CHEBI:58614"/>
        <dbReference type="EC" id="3.5.4.26"/>
    </reaction>
</comment>
<comment type="pathway">
    <text evidence="3 14">Cofactor biosynthesis; riboflavin biosynthesis; 5-amino-6-(D-ribitylamino)uracil from GTP: step 3/4.</text>
</comment>
<dbReference type="EC" id="3.5.4.26" evidence="14"/>
<dbReference type="Gene3D" id="3.40.140.10">
    <property type="entry name" value="Cytidine Deaminase, domain 2"/>
    <property type="match status" value="1"/>
</dbReference>
<keyword evidence="6 14" id="KW-0479">Metal-binding</keyword>
<proteinExistence type="inferred from homology"/>
<dbReference type="NCBIfam" id="TIGR00326">
    <property type="entry name" value="eubact_ribD"/>
    <property type="match status" value="1"/>
</dbReference>
<evidence type="ECO:0000256" key="9">
    <source>
        <dbReference type="ARBA" id="ARBA00022857"/>
    </source>
</evidence>
<evidence type="ECO:0000256" key="13">
    <source>
        <dbReference type="ARBA" id="ARBA00049886"/>
    </source>
</evidence>
<dbReference type="EMBL" id="CP048000">
    <property type="protein sequence ID" value="QHQ60962.1"/>
    <property type="molecule type" value="Genomic_DNA"/>
</dbReference>
<evidence type="ECO:0000256" key="14">
    <source>
        <dbReference type="PIRNR" id="PIRNR006769"/>
    </source>
</evidence>
<dbReference type="GO" id="GO:0009231">
    <property type="term" value="P:riboflavin biosynthetic process"/>
    <property type="evidence" value="ECO:0007669"/>
    <property type="project" value="UniProtKB-UniPathway"/>
</dbReference>
<evidence type="ECO:0000313" key="19">
    <source>
        <dbReference type="EMBL" id="QHQ60962.1"/>
    </source>
</evidence>
<dbReference type="Gene3D" id="3.40.430.10">
    <property type="entry name" value="Dihydrofolate Reductase, subunit A"/>
    <property type="match status" value="1"/>
</dbReference>
<evidence type="ECO:0000313" key="20">
    <source>
        <dbReference type="Proteomes" id="UP000464314"/>
    </source>
</evidence>
<dbReference type="GO" id="GO:0050661">
    <property type="term" value="F:NADP binding"/>
    <property type="evidence" value="ECO:0007669"/>
    <property type="project" value="InterPro"/>
</dbReference>
<dbReference type="InterPro" id="IPR050765">
    <property type="entry name" value="Riboflavin_Biosynth_HTPR"/>
</dbReference>
<feature type="binding site" evidence="17">
    <location>
        <position position="83"/>
    </location>
    <ligand>
        <name>Zn(2+)</name>
        <dbReference type="ChEBI" id="CHEBI:29105"/>
        <note>catalytic</note>
    </ligand>
</feature>
<keyword evidence="9 14" id="KW-0521">NADP</keyword>
<evidence type="ECO:0000259" key="18">
    <source>
        <dbReference type="PROSITE" id="PS51747"/>
    </source>
</evidence>
<keyword evidence="14" id="KW-0686">Riboflavin biosynthesis</keyword>
<feature type="binding site" evidence="16">
    <location>
        <position position="169"/>
    </location>
    <ligand>
        <name>NADP(+)</name>
        <dbReference type="ChEBI" id="CHEBI:58349"/>
    </ligand>
</feature>